<dbReference type="Proteomes" id="UP001622612">
    <property type="component" value="Chromosome"/>
</dbReference>
<feature type="transmembrane region" description="Helical" evidence="5">
    <location>
        <begin position="177"/>
        <end position="200"/>
    </location>
</feature>
<gene>
    <name evidence="6" type="ORF">LQ356_01835</name>
</gene>
<dbReference type="Gene3D" id="1.20.1740.10">
    <property type="entry name" value="Amino acid/polyamine transporter I"/>
    <property type="match status" value="1"/>
</dbReference>
<reference evidence="6" key="1">
    <citation type="submission" date="2021-11" db="EMBL/GenBank/DDBJ databases">
        <title>The first genome sequence of unculturable Mycoplasma faucium obtained by de novo assembly of metagenomic reads.</title>
        <authorList>
            <person name="Sabat A.J."/>
            <person name="Bathoorn E."/>
            <person name="Akkerboom V."/>
            <person name="Friedrich A.W."/>
        </authorList>
    </citation>
    <scope>NUCLEOTIDE SEQUENCE [LARGE SCALE GENOMIC DNA]</scope>
    <source>
        <strain evidence="6">UMCG-MFM1</strain>
    </source>
</reference>
<keyword evidence="7" id="KW-1185">Reference proteome</keyword>
<dbReference type="Pfam" id="PF13520">
    <property type="entry name" value="AA_permease_2"/>
    <property type="match status" value="1"/>
</dbReference>
<feature type="transmembrane region" description="Helical" evidence="5">
    <location>
        <begin position="426"/>
        <end position="446"/>
    </location>
</feature>
<evidence type="ECO:0000256" key="5">
    <source>
        <dbReference type="SAM" id="Phobius"/>
    </source>
</evidence>
<evidence type="ECO:0000256" key="4">
    <source>
        <dbReference type="ARBA" id="ARBA00023136"/>
    </source>
</evidence>
<keyword evidence="3 5" id="KW-1133">Transmembrane helix</keyword>
<feature type="transmembrane region" description="Helical" evidence="5">
    <location>
        <begin position="467"/>
        <end position="493"/>
    </location>
</feature>
<dbReference type="PANTHER" id="PTHR11785">
    <property type="entry name" value="AMINO ACID TRANSPORTER"/>
    <property type="match status" value="1"/>
</dbReference>
<evidence type="ECO:0000313" key="7">
    <source>
        <dbReference type="Proteomes" id="UP001622612"/>
    </source>
</evidence>
<feature type="transmembrane region" description="Helical" evidence="5">
    <location>
        <begin position="101"/>
        <end position="120"/>
    </location>
</feature>
<feature type="transmembrane region" description="Helical" evidence="5">
    <location>
        <begin position="48"/>
        <end position="71"/>
    </location>
</feature>
<feature type="transmembrane region" description="Helical" evidence="5">
    <location>
        <begin position="231"/>
        <end position="251"/>
    </location>
</feature>
<feature type="transmembrane region" description="Helical" evidence="5">
    <location>
        <begin position="272"/>
        <end position="294"/>
    </location>
</feature>
<keyword evidence="2 5" id="KW-0812">Transmembrane</keyword>
<accession>A0ABZ2TMA3</accession>
<feature type="transmembrane region" description="Helical" evidence="5">
    <location>
        <begin position="505"/>
        <end position="526"/>
    </location>
</feature>
<dbReference type="PANTHER" id="PTHR11785:SF512">
    <property type="entry name" value="SOBREMESA, ISOFORM B"/>
    <property type="match status" value="1"/>
</dbReference>
<evidence type="ECO:0000256" key="3">
    <source>
        <dbReference type="ARBA" id="ARBA00022989"/>
    </source>
</evidence>
<feature type="transmembrane region" description="Helical" evidence="5">
    <location>
        <begin position="148"/>
        <end position="165"/>
    </location>
</feature>
<feature type="transmembrane region" description="Helical" evidence="5">
    <location>
        <begin position="369"/>
        <end position="394"/>
    </location>
</feature>
<comment type="subcellular location">
    <subcellularLocation>
        <location evidence="1">Membrane</location>
        <topology evidence="1">Multi-pass membrane protein</topology>
    </subcellularLocation>
</comment>
<dbReference type="InterPro" id="IPR050598">
    <property type="entry name" value="AminoAcid_Transporter"/>
</dbReference>
<dbReference type="RefSeq" id="WP_405311077.1">
    <property type="nucleotide sequence ID" value="NZ_CP088155.1"/>
</dbReference>
<keyword evidence="4 5" id="KW-0472">Membrane</keyword>
<sequence>MSDEKLVVTPSAPKKIGFFSAILIVLGGSIGAGIFLRSKGVLENSGGNLIWAIIVWLIAGFTVVTMALGLVEVASGRNDNLGMIGWAKAFNTLKIYKATKFFMTYLYLPFTYFFMPYYVILQFQDGISAFKKTGQTLQNFGGSKLAPWFYFLIALALTVWMVFSAGISSRAGNIQNWVVTAVKFIPLVAVVIIGFTFAFIKTNTNGGKRGIDLIETTIKKSDLFNLKSTSFFGLSPFFAVFASLGGIFFAFDGFYVTAGVQSEMKNPEKTPAALTIGLSSMTAIYILIAVSMSIGAKSGGFYDYGDLLAEKKQGWAFGVINFCIAIGIIGILNGFTMWASRWVEDLIKEGEISVPVKVYKYMKNSKMPLVGALFVLFLALPFMIIFTIIGAYGYKDITGYNTNSAGEFANNYGLGIGKLLSFSDLMANWMAVFAFAFIAMSIVGAIQNRKKHFIAVTENKHTKWAGTIAVIMVLTTMAFLIIDPFATFFIALGQYGMGKDVKNDLLASGLTSLSFIVFCVIAFGSAPIERKLVERKAAKFEKLLASGTYEADQLETLKIANELNNTVLRTYTEARVN</sequence>
<protein>
    <submittedName>
        <fullName evidence="6">APC family permease</fullName>
    </submittedName>
</protein>
<dbReference type="InterPro" id="IPR002293">
    <property type="entry name" value="AA/rel_permease1"/>
</dbReference>
<name>A0ABZ2TMA3_9BACT</name>
<evidence type="ECO:0000256" key="2">
    <source>
        <dbReference type="ARBA" id="ARBA00022692"/>
    </source>
</evidence>
<organism evidence="6 7">
    <name type="scientific">Metamycoplasma faucium</name>
    <dbReference type="NCBI Taxonomy" id="56142"/>
    <lineage>
        <taxon>Bacteria</taxon>
        <taxon>Bacillati</taxon>
        <taxon>Mycoplasmatota</taxon>
        <taxon>Mycoplasmoidales</taxon>
        <taxon>Metamycoplasmataceae</taxon>
        <taxon>Metamycoplasma</taxon>
    </lineage>
</organism>
<proteinExistence type="predicted"/>
<dbReference type="PIRSF" id="PIRSF006060">
    <property type="entry name" value="AA_transporter"/>
    <property type="match status" value="1"/>
</dbReference>
<dbReference type="EMBL" id="CP088155">
    <property type="protein sequence ID" value="WYM96948.1"/>
    <property type="molecule type" value="Genomic_DNA"/>
</dbReference>
<feature type="transmembrane region" description="Helical" evidence="5">
    <location>
        <begin position="16"/>
        <end position="36"/>
    </location>
</feature>
<evidence type="ECO:0000256" key="1">
    <source>
        <dbReference type="ARBA" id="ARBA00004141"/>
    </source>
</evidence>
<feature type="transmembrane region" description="Helical" evidence="5">
    <location>
        <begin position="314"/>
        <end position="338"/>
    </location>
</feature>
<evidence type="ECO:0000313" key="6">
    <source>
        <dbReference type="EMBL" id="WYM96948.1"/>
    </source>
</evidence>